<evidence type="ECO:0000256" key="1">
    <source>
        <dbReference type="ARBA" id="ARBA00010609"/>
    </source>
</evidence>
<dbReference type="RefSeq" id="WP_425307626.1">
    <property type="nucleotide sequence ID" value="NZ_CP154795.1"/>
</dbReference>
<name>A0ABZ3FJK1_9ACTN</name>
<feature type="domain" description="Plastocyanin-like" evidence="3">
    <location>
        <begin position="579"/>
        <end position="683"/>
    </location>
</feature>
<accession>A0ABZ3FJK1</accession>
<dbReference type="PANTHER" id="PTHR48267">
    <property type="entry name" value="CUPREDOXIN SUPERFAMILY PROTEIN"/>
    <property type="match status" value="1"/>
</dbReference>
<dbReference type="Proteomes" id="UP001442841">
    <property type="component" value="Chromosome"/>
</dbReference>
<dbReference type="InterPro" id="IPR011706">
    <property type="entry name" value="Cu-oxidase_C"/>
</dbReference>
<dbReference type="InterPro" id="IPR008972">
    <property type="entry name" value="Cupredoxin"/>
</dbReference>
<evidence type="ECO:0000313" key="4">
    <source>
        <dbReference type="EMBL" id="XAN06194.1"/>
    </source>
</evidence>
<dbReference type="PANTHER" id="PTHR48267:SF1">
    <property type="entry name" value="BILIRUBIN OXIDASE"/>
    <property type="match status" value="1"/>
</dbReference>
<dbReference type="CDD" id="cd13868">
    <property type="entry name" value="CuRO_2_CotA_like"/>
    <property type="match status" value="1"/>
</dbReference>
<dbReference type="CDD" id="cd13844">
    <property type="entry name" value="CuRO_1_BOD_CotA_like"/>
    <property type="match status" value="1"/>
</dbReference>
<proteinExistence type="inferred from homology"/>
<dbReference type="Pfam" id="PF07731">
    <property type="entry name" value="Cu-oxidase_2"/>
    <property type="match status" value="1"/>
</dbReference>
<reference evidence="4 5" key="1">
    <citation type="submission" date="2024-04" db="EMBL/GenBank/DDBJ databases">
        <title>Isolation of an actinomycete strain from pig manure.</title>
        <authorList>
            <person name="Gong T."/>
            <person name="Yu Z."/>
            <person name="An M."/>
            <person name="Wei C."/>
            <person name="Yang W."/>
            <person name="Liu L."/>
        </authorList>
    </citation>
    <scope>NUCLEOTIDE SEQUENCE [LARGE SCALE GENOMIC DNA]</scope>
    <source>
        <strain evidence="4 5">ZF39</strain>
    </source>
</reference>
<keyword evidence="5" id="KW-1185">Reference proteome</keyword>
<organism evidence="4 5">
    <name type="scientific">Ammonicoccus fulvus</name>
    <dbReference type="NCBI Taxonomy" id="3138240"/>
    <lineage>
        <taxon>Bacteria</taxon>
        <taxon>Bacillati</taxon>
        <taxon>Actinomycetota</taxon>
        <taxon>Actinomycetes</taxon>
        <taxon>Propionibacteriales</taxon>
        <taxon>Propionibacteriaceae</taxon>
        <taxon>Ammonicoccus</taxon>
    </lineage>
</organism>
<gene>
    <name evidence="4" type="ORF">AADG42_02350</name>
</gene>
<dbReference type="PROSITE" id="PS51318">
    <property type="entry name" value="TAT"/>
    <property type="match status" value="1"/>
</dbReference>
<evidence type="ECO:0000256" key="2">
    <source>
        <dbReference type="SAM" id="MobiDB-lite"/>
    </source>
</evidence>
<dbReference type="EMBL" id="CP154795">
    <property type="protein sequence ID" value="XAN06194.1"/>
    <property type="molecule type" value="Genomic_DNA"/>
</dbReference>
<sequence>MITRRAFLKYTGATVLALYAWEGTRPVALAHAVPGGSLSPATIPQFVEPLVIPATMPLARREGTPQGPIDVYDIAVRQFSQRMLPTPLPLTTVWGYGPTGQGRDTFHAPSMTIEATHGTPIRVTWRNELVDDRRGYVSHLLPVDPTLHWANPERRPGVHGAVTDTKPDFSGLRYVPPREFTDPTTQYTLYSGPVPLVTHVHGAAGVGDESDGYPEAWYLPVASNLDTAYAPQGAWYEFFRAKAKAKFGVDWAPGTQTAHYPNTSSECTLWYHDHTLGLTRLNVYAGPAGFFLVRGGPEGEDGVLDSRTRKPAVLPGPEKGQGQGKAPVRDIPIAIQDRSFNDDGSLFYPDARAIFDEYAGPFVPDTPVPPAWNPEFFGNTLIANGRTWPFLDVEQRRYRLRLLNGCNSRFLILDFSQIPGVKVALVGNDGGFLPEVHDVMADGGRLLLGTAERADVIVDFHEVPHGNHVLGNVGPDAPYGGGEPGTDFEVAAPGTTGRVLQFRVGPRRGADGSTPIEFLQLPARAALPAEMRTRRVALLEHEHGTGDEAAPTAALLGTLEERDGRVEAVARTWMDPVTENPAPGDTEVWEIFNFTPDAHTVHVHEVLFEVVGRQGFALVDGRLEMSAEHPVHPGERGRKDTVIAYPGQVTRIRATFSTAGHYVWHCHVLEHEDNEMMRPYRIGPVQPGQPGA</sequence>
<dbReference type="InterPro" id="IPR045087">
    <property type="entry name" value="Cu-oxidase_fam"/>
</dbReference>
<feature type="region of interest" description="Disordered" evidence="2">
    <location>
        <begin position="302"/>
        <end position="328"/>
    </location>
</feature>
<dbReference type="Gene3D" id="2.60.40.420">
    <property type="entry name" value="Cupredoxins - blue copper proteins"/>
    <property type="match status" value="3"/>
</dbReference>
<dbReference type="SUPFAM" id="SSF49503">
    <property type="entry name" value="Cupredoxins"/>
    <property type="match status" value="3"/>
</dbReference>
<dbReference type="InterPro" id="IPR006311">
    <property type="entry name" value="TAT_signal"/>
</dbReference>
<protein>
    <submittedName>
        <fullName evidence="4">Multicopper oxidase domain-containing protein</fullName>
    </submittedName>
</protein>
<evidence type="ECO:0000313" key="5">
    <source>
        <dbReference type="Proteomes" id="UP001442841"/>
    </source>
</evidence>
<comment type="similarity">
    <text evidence="1">Belongs to the multicopper oxidase family.</text>
</comment>
<evidence type="ECO:0000259" key="3">
    <source>
        <dbReference type="Pfam" id="PF07731"/>
    </source>
</evidence>